<feature type="non-terminal residue" evidence="2">
    <location>
        <position position="63"/>
    </location>
</feature>
<reference evidence="2" key="1">
    <citation type="submission" date="2022-07" db="EMBL/GenBank/DDBJ databases">
        <title>Chromosome-level genome of Muraenolepis orangiensis.</title>
        <authorList>
            <person name="Kim J."/>
        </authorList>
    </citation>
    <scope>NUCLEOTIDE SEQUENCE</scope>
    <source>
        <strain evidence="2">KU_S4_2022</strain>
        <tissue evidence="2">Muscle</tissue>
    </source>
</reference>
<dbReference type="Proteomes" id="UP001148018">
    <property type="component" value="Unassembled WGS sequence"/>
</dbReference>
<proteinExistence type="predicted"/>
<accession>A0A9Q0IV76</accession>
<protein>
    <submittedName>
        <fullName evidence="2">Uncharacterized protein</fullName>
    </submittedName>
</protein>
<keyword evidence="3" id="KW-1185">Reference proteome</keyword>
<dbReference type="EMBL" id="JANIIK010000036">
    <property type="protein sequence ID" value="KAJ3612264.1"/>
    <property type="molecule type" value="Genomic_DNA"/>
</dbReference>
<comment type="caution">
    <text evidence="2">The sequence shown here is derived from an EMBL/GenBank/DDBJ whole genome shotgun (WGS) entry which is preliminary data.</text>
</comment>
<organism evidence="2 3">
    <name type="scientific">Muraenolepis orangiensis</name>
    <name type="common">Patagonian moray cod</name>
    <dbReference type="NCBI Taxonomy" id="630683"/>
    <lineage>
        <taxon>Eukaryota</taxon>
        <taxon>Metazoa</taxon>
        <taxon>Chordata</taxon>
        <taxon>Craniata</taxon>
        <taxon>Vertebrata</taxon>
        <taxon>Euteleostomi</taxon>
        <taxon>Actinopterygii</taxon>
        <taxon>Neopterygii</taxon>
        <taxon>Teleostei</taxon>
        <taxon>Neoteleostei</taxon>
        <taxon>Acanthomorphata</taxon>
        <taxon>Zeiogadaria</taxon>
        <taxon>Gadariae</taxon>
        <taxon>Gadiformes</taxon>
        <taxon>Muraenolepidoidei</taxon>
        <taxon>Muraenolepididae</taxon>
        <taxon>Muraenolepis</taxon>
    </lineage>
</organism>
<evidence type="ECO:0000256" key="1">
    <source>
        <dbReference type="SAM" id="MobiDB-lite"/>
    </source>
</evidence>
<sequence length="63" mass="6562">SVRWSASWDPCSIRGQPGGQRAGTHAPSGVSQVVSELGPMLHQGSARWSASWDPCSIRGQSGG</sequence>
<dbReference type="AlphaFoldDB" id="A0A9Q0IV76"/>
<feature type="non-terminal residue" evidence="2">
    <location>
        <position position="1"/>
    </location>
</feature>
<name>A0A9Q0IV76_9TELE</name>
<feature type="region of interest" description="Disordered" evidence="1">
    <location>
        <begin position="1"/>
        <end position="29"/>
    </location>
</feature>
<gene>
    <name evidence="2" type="ORF">NHX12_020540</name>
</gene>
<evidence type="ECO:0000313" key="3">
    <source>
        <dbReference type="Proteomes" id="UP001148018"/>
    </source>
</evidence>
<evidence type="ECO:0000313" key="2">
    <source>
        <dbReference type="EMBL" id="KAJ3612264.1"/>
    </source>
</evidence>